<gene>
    <name evidence="2" type="ORF">OE104_00950</name>
</gene>
<evidence type="ECO:0000313" key="2">
    <source>
        <dbReference type="EMBL" id="WAA09974.1"/>
    </source>
</evidence>
<evidence type="ECO:0000256" key="1">
    <source>
        <dbReference type="SAM" id="Phobius"/>
    </source>
</evidence>
<keyword evidence="3" id="KW-1185">Reference proteome</keyword>
<organism evidence="2 3">
    <name type="scientific">Fervidibacillus albus</name>
    <dbReference type="NCBI Taxonomy" id="2980026"/>
    <lineage>
        <taxon>Bacteria</taxon>
        <taxon>Bacillati</taxon>
        <taxon>Bacillota</taxon>
        <taxon>Bacilli</taxon>
        <taxon>Bacillales</taxon>
        <taxon>Bacillaceae</taxon>
        <taxon>Fervidibacillus</taxon>
    </lineage>
</organism>
<dbReference type="EMBL" id="CP106878">
    <property type="protein sequence ID" value="WAA09974.1"/>
    <property type="molecule type" value="Genomic_DNA"/>
</dbReference>
<name>A0A9E8RW63_9BACI</name>
<sequence length="72" mass="8634">MNKRVIAFWLFFIISLFFFYLFLDLINTYLFPIWFIDPSGAQLLTMFIVIISFIIIPVIMAELLTRFFLGEK</sequence>
<reference evidence="2" key="1">
    <citation type="submission" date="2022-09" db="EMBL/GenBank/DDBJ databases">
        <title>Complete Genomes of Fervidibacillus albus and Fervidibacillus halotolerans isolated from tidal flat sediments.</title>
        <authorList>
            <person name="Kwon K.K."/>
            <person name="Yang S.-H."/>
            <person name="Park M.J."/>
            <person name="Oh H.-M."/>
        </authorList>
    </citation>
    <scope>NUCLEOTIDE SEQUENCE</scope>
    <source>
        <strain evidence="2">MEBiC13591</strain>
    </source>
</reference>
<evidence type="ECO:0000313" key="3">
    <source>
        <dbReference type="Proteomes" id="UP001164718"/>
    </source>
</evidence>
<dbReference type="RefSeq" id="WP_275417757.1">
    <property type="nucleotide sequence ID" value="NZ_CP106878.1"/>
</dbReference>
<keyword evidence="1" id="KW-1133">Transmembrane helix</keyword>
<protein>
    <submittedName>
        <fullName evidence="2">Uncharacterized protein</fullName>
    </submittedName>
</protein>
<feature type="transmembrane region" description="Helical" evidence="1">
    <location>
        <begin position="5"/>
        <end position="23"/>
    </location>
</feature>
<dbReference type="Proteomes" id="UP001164718">
    <property type="component" value="Chromosome"/>
</dbReference>
<keyword evidence="1" id="KW-0812">Transmembrane</keyword>
<keyword evidence="1" id="KW-0472">Membrane</keyword>
<accession>A0A9E8RW63</accession>
<proteinExistence type="predicted"/>
<dbReference type="KEGG" id="faf:OE104_00950"/>
<feature type="transmembrane region" description="Helical" evidence="1">
    <location>
        <begin position="43"/>
        <end position="69"/>
    </location>
</feature>
<dbReference type="AlphaFoldDB" id="A0A9E8RW63"/>